<dbReference type="PROSITE" id="PS50855">
    <property type="entry name" value="COX1"/>
    <property type="match status" value="1"/>
</dbReference>
<comment type="caution">
    <text evidence="28">The sequence shown here is derived from an EMBL/GenBank/DDBJ whole genome shotgun (WGS) entry which is preliminary data.</text>
</comment>
<evidence type="ECO:0000256" key="2">
    <source>
        <dbReference type="ARBA" id="ARBA00001973"/>
    </source>
</evidence>
<evidence type="ECO:0000256" key="15">
    <source>
        <dbReference type="ARBA" id="ARBA00023004"/>
    </source>
</evidence>
<dbReference type="AlphaFoldDB" id="A0A841KGR8"/>
<evidence type="ECO:0000256" key="7">
    <source>
        <dbReference type="ARBA" id="ARBA00022448"/>
    </source>
</evidence>
<dbReference type="InterPro" id="IPR023616">
    <property type="entry name" value="Cyt_c_oxase-like_su1_dom"/>
</dbReference>
<dbReference type="GO" id="GO:0004129">
    <property type="term" value="F:cytochrome-c oxidase activity"/>
    <property type="evidence" value="ECO:0007669"/>
    <property type="project" value="InterPro"/>
</dbReference>
<feature type="transmembrane region" description="Helical" evidence="26">
    <location>
        <begin position="111"/>
        <end position="136"/>
    </location>
</feature>
<evidence type="ECO:0000256" key="22">
    <source>
        <dbReference type="ARBA" id="ARBA00034455"/>
    </source>
</evidence>
<evidence type="ECO:0000256" key="1">
    <source>
        <dbReference type="ARBA" id="ARBA00001970"/>
    </source>
</evidence>
<evidence type="ECO:0000256" key="9">
    <source>
        <dbReference type="ARBA" id="ARBA00022617"/>
    </source>
</evidence>
<evidence type="ECO:0000256" key="3">
    <source>
        <dbReference type="ARBA" id="ARBA00004651"/>
    </source>
</evidence>
<dbReference type="GO" id="GO:0015990">
    <property type="term" value="P:electron transport coupled proton transport"/>
    <property type="evidence" value="ECO:0007669"/>
    <property type="project" value="TreeGrafter"/>
</dbReference>
<evidence type="ECO:0000256" key="16">
    <source>
        <dbReference type="ARBA" id="ARBA00023008"/>
    </source>
</evidence>
<dbReference type="InterPro" id="IPR036927">
    <property type="entry name" value="Cyt_c_oxase-like_su1_sf"/>
</dbReference>
<dbReference type="InterPro" id="IPR000883">
    <property type="entry name" value="Cyt_C_Oxase_1"/>
</dbReference>
<keyword evidence="16" id="KW-0186">Copper</keyword>
<feature type="transmembrane region" description="Helical" evidence="26">
    <location>
        <begin position="68"/>
        <end position="91"/>
    </location>
</feature>
<keyword evidence="14 26" id="KW-1133">Transmembrane helix</keyword>
<keyword evidence="28" id="KW-0560">Oxidoreductase</keyword>
<comment type="cofactor">
    <cofactor evidence="2">
        <name>Cu(2+)</name>
        <dbReference type="ChEBI" id="CHEBI:29036"/>
    </cofactor>
</comment>
<dbReference type="InterPro" id="IPR023615">
    <property type="entry name" value="Cyt_c_Oxase_su1_BS"/>
</dbReference>
<keyword evidence="12" id="KW-0479">Metal-binding</keyword>
<dbReference type="EMBL" id="JACHET010000001">
    <property type="protein sequence ID" value="MBB6184245.1"/>
    <property type="molecule type" value="Genomic_DNA"/>
</dbReference>
<dbReference type="EC" id="7.1.1.3" evidence="5"/>
<dbReference type="GO" id="GO:0005886">
    <property type="term" value="C:plasma membrane"/>
    <property type="evidence" value="ECO:0007669"/>
    <property type="project" value="UniProtKB-SubCell"/>
</dbReference>
<evidence type="ECO:0000256" key="25">
    <source>
        <dbReference type="RuleBase" id="RU000370"/>
    </source>
</evidence>
<evidence type="ECO:0000256" key="12">
    <source>
        <dbReference type="ARBA" id="ARBA00022723"/>
    </source>
</evidence>
<feature type="domain" description="Cytochrome oxidase subunit I profile" evidence="27">
    <location>
        <begin position="49"/>
        <end position="568"/>
    </location>
</feature>
<feature type="transmembrane region" description="Helical" evidence="26">
    <location>
        <begin position="200"/>
        <end position="223"/>
    </location>
</feature>
<keyword evidence="10 25" id="KW-0679">Respiratory chain</keyword>
<evidence type="ECO:0000256" key="19">
    <source>
        <dbReference type="ARBA" id="ARBA00031883"/>
    </source>
</evidence>
<feature type="transmembrane region" description="Helical" evidence="26">
    <location>
        <begin position="156"/>
        <end position="180"/>
    </location>
</feature>
<sequence length="669" mass="75906">MPNRSAFWNFLLGRLSMDALPLHNTIVVVTFIVVALGGAALLGVVTWKRQWGYLWTEWFTSIDHKKLGIMYMILATVMLFRGFADAIMMRAQQAIAFGDNMGYLPPHHYDQIFTAHGAIMIFFVAMAYIVGLMNYVMPMQIGARDVAFPFLNNFSFWLTVSGVLLFMVSLFIGDFSHAGWLGYPPVSELHQSPGPGVDYYIWGLQLSGLGTLLTGINFVVTILKMRAPGMSLMKMPMFTWTTLCTSGLIVVTFPILTATLLLLSLDRYIGTHFFTAALGGNVMMYINLIWIWGHPEVYILILPLFGVFSEIVSTFSGKRLFGYSSMVYATVSIMILSYLVWLHHFFTMGSGADVNSFFSLTTMMISIPTGAKIFNWLFTMYRGRVRFDVPMLWTMGFLFTFTIGGMTGVMLSVAPADFLLHNSLFLIAHFHNVIIGGVVFGIFAGINYWFPKAFGFRLDPFWGKCSFWFWQIGFWFAFGPLYILGLMGVTRRLSHFTDPSLQKWFIIAAFGAFLILLGILSFVMQIYVSIRHREKYAVGHDPWGGRTLEWQTSSPPPPYNFAFVPKVHERDAWTHMKESGYQRPLQGFNDIHMPKSTATGVVLSALGFVFGFAMVWYIWWLAAVSFVALIAYAIHHTFNYDRDYHVSADEVNRFEHAGNWATDPQEVRA</sequence>
<dbReference type="SUPFAM" id="SSF81442">
    <property type="entry name" value="Cytochrome c oxidase subunit I-like"/>
    <property type="match status" value="1"/>
</dbReference>
<feature type="transmembrane region" description="Helical" evidence="26">
    <location>
        <begin position="504"/>
        <end position="528"/>
    </location>
</feature>
<dbReference type="GO" id="GO:0020037">
    <property type="term" value="F:heme binding"/>
    <property type="evidence" value="ECO:0007669"/>
    <property type="project" value="InterPro"/>
</dbReference>
<proteinExistence type="inferred from homology"/>
<evidence type="ECO:0000256" key="5">
    <source>
        <dbReference type="ARBA" id="ARBA00012941"/>
    </source>
</evidence>
<evidence type="ECO:0000256" key="23">
    <source>
        <dbReference type="ARBA" id="ARBA00034513"/>
    </source>
</evidence>
<keyword evidence="17 26" id="KW-0472">Membrane</keyword>
<keyword evidence="11 25" id="KW-0812">Transmembrane</keyword>
<gene>
    <name evidence="28" type="ORF">HNQ86_001590</name>
</gene>
<evidence type="ECO:0000256" key="17">
    <source>
        <dbReference type="ARBA" id="ARBA00023136"/>
    </source>
</evidence>
<dbReference type="InterPro" id="IPR014207">
    <property type="entry name" value="Cyt_c_ubiqinol_oxidase_su1"/>
</dbReference>
<evidence type="ECO:0000256" key="10">
    <source>
        <dbReference type="ARBA" id="ARBA00022660"/>
    </source>
</evidence>
<comment type="similarity">
    <text evidence="4 25">Belongs to the heme-copper respiratory oxidase family.</text>
</comment>
<evidence type="ECO:0000256" key="6">
    <source>
        <dbReference type="ARBA" id="ARBA00014691"/>
    </source>
</evidence>
<evidence type="ECO:0000256" key="24">
    <source>
        <dbReference type="ARBA" id="ARBA00048190"/>
    </source>
</evidence>
<dbReference type="GO" id="GO:0009486">
    <property type="term" value="F:cytochrome bo3 ubiquinol oxidase activity"/>
    <property type="evidence" value="ECO:0007669"/>
    <property type="project" value="UniProtKB-EC"/>
</dbReference>
<keyword evidence="8" id="KW-1003">Cell membrane</keyword>
<feature type="transmembrane region" description="Helical" evidence="26">
    <location>
        <begin position="285"/>
        <end position="308"/>
    </location>
</feature>
<organism evidence="28 29">
    <name type="scientific">Oleiagrimonas soli</name>
    <dbReference type="NCBI Taxonomy" id="1543381"/>
    <lineage>
        <taxon>Bacteria</taxon>
        <taxon>Pseudomonadati</taxon>
        <taxon>Pseudomonadota</taxon>
        <taxon>Gammaproteobacteria</taxon>
        <taxon>Lysobacterales</taxon>
        <taxon>Rhodanobacteraceae</taxon>
        <taxon>Oleiagrimonas</taxon>
    </lineage>
</organism>
<dbReference type="CDD" id="cd01662">
    <property type="entry name" value="Ubiquinol_Oxidase_I"/>
    <property type="match status" value="1"/>
</dbReference>
<evidence type="ECO:0000256" key="21">
    <source>
        <dbReference type="ARBA" id="ARBA00032435"/>
    </source>
</evidence>
<dbReference type="GO" id="GO:0022904">
    <property type="term" value="P:respiratory electron transport chain"/>
    <property type="evidence" value="ECO:0007669"/>
    <property type="project" value="TreeGrafter"/>
</dbReference>
<feature type="transmembrane region" description="Helical" evidence="26">
    <location>
        <begin position="320"/>
        <end position="341"/>
    </location>
</feature>
<reference evidence="28 29" key="1">
    <citation type="submission" date="2020-08" db="EMBL/GenBank/DDBJ databases">
        <title>Genomic Encyclopedia of Type Strains, Phase IV (KMG-IV): sequencing the most valuable type-strain genomes for metagenomic binning, comparative biology and taxonomic classification.</title>
        <authorList>
            <person name="Goeker M."/>
        </authorList>
    </citation>
    <scope>NUCLEOTIDE SEQUENCE [LARGE SCALE GENOMIC DNA]</scope>
    <source>
        <strain evidence="28 29">DSM 107085</strain>
    </source>
</reference>
<dbReference type="Pfam" id="PF00115">
    <property type="entry name" value="COX1"/>
    <property type="match status" value="1"/>
</dbReference>
<comment type="cofactor">
    <cofactor evidence="22">
        <name>Fe(II)-heme o</name>
        <dbReference type="ChEBI" id="CHEBI:60530"/>
    </cofactor>
</comment>
<comment type="subcellular location">
    <subcellularLocation>
        <location evidence="3">Cell membrane</location>
        <topology evidence="3">Multi-pass membrane protein</topology>
    </subcellularLocation>
</comment>
<name>A0A841KGR8_9GAMM</name>
<keyword evidence="9 25" id="KW-0349">Heme</keyword>
<evidence type="ECO:0000256" key="13">
    <source>
        <dbReference type="ARBA" id="ARBA00022982"/>
    </source>
</evidence>
<comment type="catalytic activity">
    <reaction evidence="24">
        <text>2 a ubiquinol + O2 + n H(+)(in) = 2 a ubiquinone + 2 H2O + n H(+)(out)</text>
        <dbReference type="Rhea" id="RHEA:30251"/>
        <dbReference type="Rhea" id="RHEA-COMP:9565"/>
        <dbReference type="Rhea" id="RHEA-COMP:9566"/>
        <dbReference type="ChEBI" id="CHEBI:15377"/>
        <dbReference type="ChEBI" id="CHEBI:15378"/>
        <dbReference type="ChEBI" id="CHEBI:15379"/>
        <dbReference type="ChEBI" id="CHEBI:16389"/>
        <dbReference type="ChEBI" id="CHEBI:17976"/>
        <dbReference type="EC" id="7.1.1.3"/>
    </reaction>
</comment>
<keyword evidence="7 25" id="KW-0813">Transport</keyword>
<dbReference type="PANTHER" id="PTHR10422:SF35">
    <property type="entry name" value="CYTOCHROME BO(3) UBIQUINOL OXIDASE SUBUNIT 1"/>
    <property type="match status" value="1"/>
</dbReference>
<feature type="transmembrane region" description="Helical" evidence="26">
    <location>
        <begin position="356"/>
        <end position="378"/>
    </location>
</feature>
<dbReference type="PROSITE" id="PS00077">
    <property type="entry name" value="COX1_CUB"/>
    <property type="match status" value="1"/>
</dbReference>
<dbReference type="Gene3D" id="1.20.210.10">
    <property type="entry name" value="Cytochrome c oxidase-like, subunit I domain"/>
    <property type="match status" value="1"/>
</dbReference>
<evidence type="ECO:0000256" key="26">
    <source>
        <dbReference type="SAM" id="Phobius"/>
    </source>
</evidence>
<evidence type="ECO:0000313" key="29">
    <source>
        <dbReference type="Proteomes" id="UP000560000"/>
    </source>
</evidence>
<protein>
    <recommendedName>
        <fullName evidence="6">Cytochrome bo(3) ubiquinol oxidase subunit 1</fullName>
        <ecNumber evidence="5">7.1.1.3</ecNumber>
    </recommendedName>
    <alternativeName>
        <fullName evidence="20">Cytochrome o ubiquinol oxidase subunit 1</fullName>
    </alternativeName>
    <alternativeName>
        <fullName evidence="18">Oxidase bo(3) subunit 1</fullName>
    </alternativeName>
    <alternativeName>
        <fullName evidence="21">Ubiquinol oxidase polypeptide I</fullName>
    </alternativeName>
    <alternativeName>
        <fullName evidence="19">Ubiquinol oxidase subunit 1</fullName>
    </alternativeName>
</protein>
<dbReference type="GO" id="GO:0046872">
    <property type="term" value="F:metal ion binding"/>
    <property type="evidence" value="ECO:0007669"/>
    <property type="project" value="UniProtKB-KW"/>
</dbReference>
<evidence type="ECO:0000256" key="20">
    <source>
        <dbReference type="ARBA" id="ARBA00032190"/>
    </source>
</evidence>
<evidence type="ECO:0000256" key="14">
    <source>
        <dbReference type="ARBA" id="ARBA00022989"/>
    </source>
</evidence>
<dbReference type="GO" id="GO:0016682">
    <property type="term" value="F:oxidoreductase activity, acting on diphenols and related substances as donors, oxygen as acceptor"/>
    <property type="evidence" value="ECO:0007669"/>
    <property type="project" value="InterPro"/>
</dbReference>
<evidence type="ECO:0000256" key="18">
    <source>
        <dbReference type="ARBA" id="ARBA00030075"/>
    </source>
</evidence>
<comment type="subunit">
    <text evidence="23">The cytochrome bo(3) ubiquinol oxidase complex is a heterooctamer of two A chains, two B chains, two C chains and two D chains.</text>
</comment>
<feature type="transmembrane region" description="Helical" evidence="26">
    <location>
        <begin position="390"/>
        <end position="414"/>
    </location>
</feature>
<feature type="transmembrane region" description="Helical" evidence="26">
    <location>
        <begin position="426"/>
        <end position="449"/>
    </location>
</feature>
<dbReference type="Proteomes" id="UP000560000">
    <property type="component" value="Unassembled WGS sequence"/>
</dbReference>
<evidence type="ECO:0000259" key="27">
    <source>
        <dbReference type="PROSITE" id="PS50855"/>
    </source>
</evidence>
<dbReference type="PRINTS" id="PR01165">
    <property type="entry name" value="CYCOXIDASEI"/>
</dbReference>
<dbReference type="NCBIfam" id="TIGR02843">
    <property type="entry name" value="CyoB"/>
    <property type="match status" value="1"/>
</dbReference>
<keyword evidence="15" id="KW-0408">Iron</keyword>
<keyword evidence="13 25" id="KW-0249">Electron transport</keyword>
<evidence type="ECO:0000256" key="8">
    <source>
        <dbReference type="ARBA" id="ARBA00022475"/>
    </source>
</evidence>
<feature type="transmembrane region" description="Helical" evidence="26">
    <location>
        <begin position="461"/>
        <end position="484"/>
    </location>
</feature>
<feature type="transmembrane region" description="Helical" evidence="26">
    <location>
        <begin position="601"/>
        <end position="634"/>
    </location>
</feature>
<comment type="cofactor">
    <cofactor evidence="1">
        <name>heme b</name>
        <dbReference type="ChEBI" id="CHEBI:60344"/>
    </cofactor>
</comment>
<feature type="transmembrane region" description="Helical" evidence="26">
    <location>
        <begin position="20"/>
        <end position="47"/>
    </location>
</feature>
<dbReference type="PANTHER" id="PTHR10422">
    <property type="entry name" value="CYTOCHROME C OXIDASE SUBUNIT 1"/>
    <property type="match status" value="1"/>
</dbReference>
<feature type="transmembrane region" description="Helical" evidence="26">
    <location>
        <begin position="243"/>
        <end position="265"/>
    </location>
</feature>
<dbReference type="GO" id="GO:0009060">
    <property type="term" value="P:aerobic respiration"/>
    <property type="evidence" value="ECO:0007669"/>
    <property type="project" value="InterPro"/>
</dbReference>
<evidence type="ECO:0000256" key="11">
    <source>
        <dbReference type="ARBA" id="ARBA00022692"/>
    </source>
</evidence>
<evidence type="ECO:0000256" key="4">
    <source>
        <dbReference type="ARBA" id="ARBA00009578"/>
    </source>
</evidence>
<accession>A0A841KGR8</accession>
<dbReference type="FunFam" id="1.20.210.10:FF:000002">
    <property type="entry name" value="Cytochrome o ubiquinol oxidase, subunit I"/>
    <property type="match status" value="1"/>
</dbReference>
<dbReference type="OrthoDB" id="9803294at2"/>
<evidence type="ECO:0000313" key="28">
    <source>
        <dbReference type="EMBL" id="MBB6184245.1"/>
    </source>
</evidence>